<dbReference type="EMBL" id="LR796278">
    <property type="protein sequence ID" value="CAB4133950.1"/>
    <property type="molecule type" value="Genomic_DNA"/>
</dbReference>
<organism evidence="2">
    <name type="scientific">uncultured Caudovirales phage</name>
    <dbReference type="NCBI Taxonomy" id="2100421"/>
    <lineage>
        <taxon>Viruses</taxon>
        <taxon>Duplodnaviria</taxon>
        <taxon>Heunggongvirae</taxon>
        <taxon>Uroviricota</taxon>
        <taxon>Caudoviricetes</taxon>
        <taxon>Peduoviridae</taxon>
        <taxon>Maltschvirus</taxon>
        <taxon>Maltschvirus maltsch</taxon>
    </lineage>
</organism>
<evidence type="ECO:0000256" key="1">
    <source>
        <dbReference type="SAM" id="Phobius"/>
    </source>
</evidence>
<name>A0A6J5LLS5_9CAUD</name>
<keyword evidence="1" id="KW-1133">Transmembrane helix</keyword>
<feature type="transmembrane region" description="Helical" evidence="1">
    <location>
        <begin position="6"/>
        <end position="25"/>
    </location>
</feature>
<evidence type="ECO:0000313" key="2">
    <source>
        <dbReference type="EMBL" id="CAB4133950.1"/>
    </source>
</evidence>
<sequence>MDVYVLVGLACFVAFTIGYTLSLYMTGRSTILYDINIIKEDIISLNVNIEKLLNLRK</sequence>
<gene>
    <name evidence="2" type="ORF">UFOVP265_37</name>
</gene>
<protein>
    <submittedName>
        <fullName evidence="2">Uncharacterized protein</fullName>
    </submittedName>
</protein>
<accession>A0A6J5LLS5</accession>
<reference evidence="2" key="1">
    <citation type="submission" date="2020-04" db="EMBL/GenBank/DDBJ databases">
        <authorList>
            <person name="Chiriac C."/>
            <person name="Salcher M."/>
            <person name="Ghai R."/>
            <person name="Kavagutti S V."/>
        </authorList>
    </citation>
    <scope>NUCLEOTIDE SEQUENCE</scope>
</reference>
<keyword evidence="1" id="KW-0472">Membrane</keyword>
<keyword evidence="1" id="KW-0812">Transmembrane</keyword>
<proteinExistence type="predicted"/>